<dbReference type="Gene3D" id="3.40.50.10140">
    <property type="entry name" value="Toll/interleukin-1 receptor homology (TIR) domain"/>
    <property type="match status" value="1"/>
</dbReference>
<dbReference type="InterPro" id="IPR021729">
    <property type="entry name" value="DUF3298"/>
</dbReference>
<dbReference type="RefSeq" id="WP_150009696.1">
    <property type="nucleotide sequence ID" value="NZ_VWSG01000001.1"/>
</dbReference>
<evidence type="ECO:0000313" key="2">
    <source>
        <dbReference type="EMBL" id="KAA5538374.1"/>
    </source>
</evidence>
<accession>A0A5M6CT39</accession>
<dbReference type="EMBL" id="VWSG01000001">
    <property type="protein sequence ID" value="KAA5538374.1"/>
    <property type="molecule type" value="Genomic_DNA"/>
</dbReference>
<dbReference type="Pfam" id="PF13739">
    <property type="entry name" value="PdaC"/>
    <property type="match status" value="1"/>
</dbReference>
<dbReference type="GO" id="GO:0007165">
    <property type="term" value="P:signal transduction"/>
    <property type="evidence" value="ECO:0007669"/>
    <property type="project" value="InterPro"/>
</dbReference>
<dbReference type="Proteomes" id="UP000325141">
    <property type="component" value="Unassembled WGS sequence"/>
</dbReference>
<dbReference type="InterPro" id="IPR000157">
    <property type="entry name" value="TIR_dom"/>
</dbReference>
<dbReference type="Pfam" id="PF13676">
    <property type="entry name" value="TIR_2"/>
    <property type="match status" value="1"/>
</dbReference>
<evidence type="ECO:0000313" key="3">
    <source>
        <dbReference type="Proteomes" id="UP000325141"/>
    </source>
</evidence>
<comment type="caution">
    <text evidence="2">The sequence shown here is derived from an EMBL/GenBank/DDBJ whole genome shotgun (WGS) entry which is preliminary data.</text>
</comment>
<dbReference type="Gene3D" id="3.30.565.40">
    <property type="entry name" value="Fervidobacterium nodosum Rt17-B1 like"/>
    <property type="match status" value="1"/>
</dbReference>
<protein>
    <submittedName>
        <fullName evidence="2">TIR domain-containing protein</fullName>
    </submittedName>
</protein>
<dbReference type="SUPFAM" id="SSF52200">
    <property type="entry name" value="Toll/Interleukin receptor TIR domain"/>
    <property type="match status" value="1"/>
</dbReference>
<dbReference type="PROSITE" id="PS50104">
    <property type="entry name" value="TIR"/>
    <property type="match status" value="1"/>
</dbReference>
<keyword evidence="3" id="KW-1185">Reference proteome</keyword>
<dbReference type="Gene3D" id="3.90.640.20">
    <property type="entry name" value="Heat-shock cognate protein, ATPase"/>
    <property type="match status" value="1"/>
</dbReference>
<gene>
    <name evidence="2" type="ORF">F0460_01870</name>
</gene>
<dbReference type="InterPro" id="IPR035897">
    <property type="entry name" value="Toll_tir_struct_dom_sf"/>
</dbReference>
<dbReference type="AlphaFoldDB" id="A0A5M6CT39"/>
<proteinExistence type="predicted"/>
<organism evidence="2 3">
    <name type="scientific">Paenimyroides baculatum</name>
    <dbReference type="NCBI Taxonomy" id="2608000"/>
    <lineage>
        <taxon>Bacteria</taxon>
        <taxon>Pseudomonadati</taxon>
        <taxon>Bacteroidota</taxon>
        <taxon>Flavobacteriia</taxon>
        <taxon>Flavobacteriales</taxon>
        <taxon>Flavobacteriaceae</taxon>
        <taxon>Paenimyroides</taxon>
    </lineage>
</organism>
<feature type="domain" description="TIR" evidence="1">
    <location>
        <begin position="1"/>
        <end position="133"/>
    </location>
</feature>
<dbReference type="Pfam" id="PF11738">
    <property type="entry name" value="DUF3298"/>
    <property type="match status" value="1"/>
</dbReference>
<dbReference type="InterPro" id="IPR037126">
    <property type="entry name" value="PdaC/RsiV-like_sf"/>
</dbReference>
<sequence length="386" mass="45443">MFDKIFISYAKEDLIFADKLYDFLENYGFKPWLDKRKLLPGQLWKLEIQKALKDANYVILLLSEISVQKRGYVQREFKYALEYFEEKLEDDIYLIPIKINKCEAPESLSKFQWIEFKDTETFEQILQSLKIQQEKYLSYERKKIGCNEKYETEELTNVEKINAKFFTGEITTAKINFKDTTNNSLIEINNIINGEISEYIVNSRRTIFDHDFENEIGQELDNWSFDTSISSNFTNSKIASLIQNFYEYTGGAHGNYGVVGLNFYLNPTIKIELQSLFKYEDQENILKFISNYCLEDICRNHIEDESEIEKYKTSSESSFFENSLDSNWENFENFLISKNSIDIIFNPYQILPYAFGAPIVSIPIEKILEKLQFKSKIENLITAIDS</sequence>
<name>A0A5M6CT39_9FLAO</name>
<evidence type="ECO:0000259" key="1">
    <source>
        <dbReference type="PROSITE" id="PS50104"/>
    </source>
</evidence>
<reference evidence="2 3" key="1">
    <citation type="submission" date="2019-09" db="EMBL/GenBank/DDBJ databases">
        <title>Genome sequence and assembly of Flavobacterium sp.</title>
        <authorList>
            <person name="Chhetri G."/>
        </authorList>
    </citation>
    <scope>NUCLEOTIDE SEQUENCE [LARGE SCALE GENOMIC DNA]</scope>
    <source>
        <strain evidence="2 3">SNL9</strain>
    </source>
</reference>
<dbReference type="InterPro" id="IPR025303">
    <property type="entry name" value="PdaC"/>
</dbReference>